<evidence type="ECO:0008006" key="5">
    <source>
        <dbReference type="Google" id="ProtNLM"/>
    </source>
</evidence>
<proteinExistence type="predicted"/>
<dbReference type="STRING" id="1841610.A6X21_21035"/>
<organism evidence="3 4">
    <name type="scientific">Planctopirus hydrillae</name>
    <dbReference type="NCBI Taxonomy" id="1841610"/>
    <lineage>
        <taxon>Bacteria</taxon>
        <taxon>Pseudomonadati</taxon>
        <taxon>Planctomycetota</taxon>
        <taxon>Planctomycetia</taxon>
        <taxon>Planctomycetales</taxon>
        <taxon>Planctomycetaceae</taxon>
        <taxon>Planctopirus</taxon>
    </lineage>
</organism>
<evidence type="ECO:0000313" key="4">
    <source>
        <dbReference type="Proteomes" id="UP000094828"/>
    </source>
</evidence>
<dbReference type="OrthoDB" id="260797at2"/>
<dbReference type="EMBL" id="LYDR01000063">
    <property type="protein sequence ID" value="ODA32808.1"/>
    <property type="molecule type" value="Genomic_DNA"/>
</dbReference>
<gene>
    <name evidence="3" type="ORF">A6X21_21035</name>
</gene>
<reference evidence="3 4" key="1">
    <citation type="submission" date="2016-05" db="EMBL/GenBank/DDBJ databases">
        <title>Genomic and physiological characterization of Planctopirus sp. isolated from fresh water lake.</title>
        <authorList>
            <person name="Subhash Y."/>
            <person name="Ramana C."/>
        </authorList>
    </citation>
    <scope>NUCLEOTIDE SEQUENCE [LARGE SCALE GENOMIC DNA]</scope>
    <source>
        <strain evidence="3 4">JC280</strain>
    </source>
</reference>
<dbReference type="SUPFAM" id="SSF48239">
    <property type="entry name" value="Terpenoid cyclases/Protein prenyltransferases"/>
    <property type="match status" value="1"/>
</dbReference>
<accession>A0A1C3EHU6</accession>
<comment type="caution">
    <text evidence="3">The sequence shown here is derived from an EMBL/GenBank/DDBJ whole genome shotgun (WGS) entry which is preliminary data.</text>
</comment>
<keyword evidence="4" id="KW-1185">Reference proteome</keyword>
<evidence type="ECO:0000313" key="3">
    <source>
        <dbReference type="EMBL" id="ODA32808.1"/>
    </source>
</evidence>
<feature type="chain" id="PRO_5008673096" description="Squalene cyclase C-terminal domain-containing protein" evidence="2">
    <location>
        <begin position="24"/>
        <end position="370"/>
    </location>
</feature>
<feature type="signal peptide" evidence="2">
    <location>
        <begin position="1"/>
        <end position="23"/>
    </location>
</feature>
<sequence>MRLLLVVALGMCGWALWQTTETAQVIETSFPTMPADRLETQPAAPAKNERSSASLVSHETQNSIDRGTRWLMSALNRRGVGPDIDQPFDLSCTAITGLALLSQGNTPRGGRHSAELRQILEIMLMRIDDFPPSKDQAVQLSLVQRKIGRHADLFFAALFLSQTLGESSSYDREICEKLKRLIDIIASSQKDDGTWGEESWAPILGTIMGWESLRASSSCGIQVQASAELAGQALLKKLQMKSQQETNWMHDFYKSASTIRVLHSTQHRHEAAYIECVRQMIEIAKMDDRPFLHAGGEEYLAFYLMTECLLQEQREDWQQWYPLVCNRLVKHQNRDGSWTGHHCITSRTFCTAAALLTLQAPRRSLPMSDL</sequence>
<evidence type="ECO:0000256" key="2">
    <source>
        <dbReference type="SAM" id="SignalP"/>
    </source>
</evidence>
<dbReference type="RefSeq" id="WP_068847387.1">
    <property type="nucleotide sequence ID" value="NZ_LYDR01000063.1"/>
</dbReference>
<dbReference type="AlphaFoldDB" id="A0A1C3EHU6"/>
<evidence type="ECO:0000256" key="1">
    <source>
        <dbReference type="SAM" id="MobiDB-lite"/>
    </source>
</evidence>
<feature type="region of interest" description="Disordered" evidence="1">
    <location>
        <begin position="40"/>
        <end position="59"/>
    </location>
</feature>
<keyword evidence="2" id="KW-0732">Signal</keyword>
<dbReference type="Proteomes" id="UP000094828">
    <property type="component" value="Unassembled WGS sequence"/>
</dbReference>
<dbReference type="InterPro" id="IPR008930">
    <property type="entry name" value="Terpenoid_cyclase/PrenylTrfase"/>
</dbReference>
<dbReference type="Gene3D" id="1.50.10.20">
    <property type="match status" value="1"/>
</dbReference>
<protein>
    <recommendedName>
        <fullName evidence="5">Squalene cyclase C-terminal domain-containing protein</fullName>
    </recommendedName>
</protein>
<name>A0A1C3EHU6_9PLAN</name>